<dbReference type="InterPro" id="IPR005203">
    <property type="entry name" value="Hemocyanin_C"/>
</dbReference>
<dbReference type="Pfam" id="PF03722">
    <property type="entry name" value="Hemocyanin_N"/>
    <property type="match status" value="1"/>
</dbReference>
<evidence type="ECO:0000313" key="6">
    <source>
        <dbReference type="Proteomes" id="UP001652621"/>
    </source>
</evidence>
<dbReference type="Pfam" id="PF00372">
    <property type="entry name" value="Hemocyanin_M"/>
    <property type="match status" value="1"/>
</dbReference>
<dbReference type="Pfam" id="PF03723">
    <property type="entry name" value="Hemocyanin_C"/>
    <property type="match status" value="1"/>
</dbReference>
<dbReference type="GeneID" id="101893407"/>
<dbReference type="InterPro" id="IPR037020">
    <property type="entry name" value="Hemocyanin_C_sf"/>
</dbReference>
<dbReference type="InterPro" id="IPR008922">
    <property type="entry name" value="Di-copper_centre_dom_sf"/>
</dbReference>
<accession>A0ABM3VHM1</accession>
<dbReference type="Gene3D" id="2.60.40.1520">
    <property type="entry name" value="Hemocyanin, C-terminal domain"/>
    <property type="match status" value="1"/>
</dbReference>
<evidence type="ECO:0000259" key="4">
    <source>
        <dbReference type="Pfam" id="PF03722"/>
    </source>
</evidence>
<evidence type="ECO:0000256" key="1">
    <source>
        <dbReference type="ARBA" id="ARBA00022761"/>
    </source>
</evidence>
<name>A0ABM3VHM1_MUSDO</name>
<dbReference type="PROSITE" id="PS00210">
    <property type="entry name" value="HEMOCYANIN_2"/>
    <property type="match status" value="1"/>
</dbReference>
<feature type="domain" description="Hemocyanin N-terminal" evidence="4">
    <location>
        <begin position="29"/>
        <end position="149"/>
    </location>
</feature>
<gene>
    <name evidence="7" type="primary">LOC101893407</name>
</gene>
<organism evidence="6 7">
    <name type="scientific">Musca domestica</name>
    <name type="common">House fly</name>
    <dbReference type="NCBI Taxonomy" id="7370"/>
    <lineage>
        <taxon>Eukaryota</taxon>
        <taxon>Metazoa</taxon>
        <taxon>Ecdysozoa</taxon>
        <taxon>Arthropoda</taxon>
        <taxon>Hexapoda</taxon>
        <taxon>Insecta</taxon>
        <taxon>Pterygota</taxon>
        <taxon>Neoptera</taxon>
        <taxon>Endopterygota</taxon>
        <taxon>Diptera</taxon>
        <taxon>Brachycera</taxon>
        <taxon>Muscomorpha</taxon>
        <taxon>Muscoidea</taxon>
        <taxon>Muscidae</taxon>
        <taxon>Musca</taxon>
    </lineage>
</organism>
<dbReference type="RefSeq" id="XP_058985292.1">
    <property type="nucleotide sequence ID" value="XM_059129309.1"/>
</dbReference>
<keyword evidence="2" id="KW-0732">Signal</keyword>
<dbReference type="InterPro" id="IPR000896">
    <property type="entry name" value="Hemocyanin/hexamerin_mid_dom"/>
</dbReference>
<keyword evidence="1" id="KW-0758">Storage protein</keyword>
<dbReference type="InterPro" id="IPR036697">
    <property type="entry name" value="Hemocyanin_N_sf"/>
</dbReference>
<reference evidence="7" key="1">
    <citation type="submission" date="2025-08" db="UniProtKB">
        <authorList>
            <consortium name="RefSeq"/>
        </authorList>
    </citation>
    <scope>IDENTIFICATION</scope>
    <source>
        <strain evidence="7">Aabys</strain>
        <tissue evidence="7">Whole body</tissue>
    </source>
</reference>
<dbReference type="InterPro" id="IPR013788">
    <property type="entry name" value="Hemocyanin/hexamerin"/>
</dbReference>
<dbReference type="SUPFAM" id="SSF81296">
    <property type="entry name" value="E set domains"/>
    <property type="match status" value="1"/>
</dbReference>
<dbReference type="Proteomes" id="UP001652621">
    <property type="component" value="Unplaced"/>
</dbReference>
<dbReference type="InterPro" id="IPR005204">
    <property type="entry name" value="Hemocyanin_N"/>
</dbReference>
<protein>
    <submittedName>
        <fullName evidence="7">Arylphorin subunit C223</fullName>
    </submittedName>
</protein>
<evidence type="ECO:0000313" key="7">
    <source>
        <dbReference type="RefSeq" id="XP_058985292.1"/>
    </source>
</evidence>
<evidence type="ECO:0000256" key="2">
    <source>
        <dbReference type="SAM" id="SignalP"/>
    </source>
</evidence>
<dbReference type="PRINTS" id="PR00187">
    <property type="entry name" value="HAEMOCYANIN"/>
</dbReference>
<feature type="chain" id="PRO_5046608603" evidence="2">
    <location>
        <begin position="20"/>
        <end position="782"/>
    </location>
</feature>
<dbReference type="PANTHER" id="PTHR11511:SF5">
    <property type="entry name" value="FAT-BODY PROTEIN 1-RELATED"/>
    <property type="match status" value="1"/>
</dbReference>
<feature type="domain" description="Hemocyanin middle" evidence="3">
    <location>
        <begin position="157"/>
        <end position="494"/>
    </location>
</feature>
<dbReference type="Gene3D" id="1.20.1370.10">
    <property type="entry name" value="Hemocyanin, N-terminal domain"/>
    <property type="match status" value="1"/>
</dbReference>
<dbReference type="PANTHER" id="PTHR11511">
    <property type="entry name" value="LARVAL STORAGE PROTEIN/PHENOLOXIDASE"/>
    <property type="match status" value="1"/>
</dbReference>
<evidence type="ECO:0000259" key="3">
    <source>
        <dbReference type="Pfam" id="PF00372"/>
    </source>
</evidence>
<dbReference type="InterPro" id="IPR014756">
    <property type="entry name" value="Ig_E-set"/>
</dbReference>
<evidence type="ECO:0000259" key="5">
    <source>
        <dbReference type="Pfam" id="PF03723"/>
    </source>
</evidence>
<feature type="domain" description="Hemocyanin C-terminal" evidence="5">
    <location>
        <begin position="503"/>
        <end position="749"/>
    </location>
</feature>
<feature type="signal peptide" evidence="2">
    <location>
        <begin position="1"/>
        <end position="19"/>
    </location>
</feature>
<dbReference type="SUPFAM" id="SSF48050">
    <property type="entry name" value="Hemocyanin, N-terminal domain"/>
    <property type="match status" value="1"/>
</dbReference>
<dbReference type="SUPFAM" id="SSF48056">
    <property type="entry name" value="Di-copper centre-containing domain"/>
    <property type="match status" value="1"/>
</dbReference>
<sequence>MKLPIVLLAFMGIATLVSTKNATVADKSYLEKQKFLYEIVYRIEDPLMFEEWIKLGKHLIVEKSFYDHYDIHMEKFWESYKEKALLPKGEFFGNLVKSHYMQTWGLFNFFYYAKNWEVFQRNVCWARMHVNEGMFVHALTLAIIHRDDFVGLMLPYIYEIFPQHFFDSRFIYAAEKFDFNIWSKYAMYEKQYLDVYYKNNNNNDSMGSYVHMKDWKMWQCTMVQWWKLMGLDKQWYMEDNYMLRENIYKHNKDSQWLSMMRDVKMMWMPVDYTRDIDFANEELRLSYFTEDVEWNAFWYYINMDYPFNLDGKTFQLQNDRRGEFWMYAIQKLLSRYYMERLSNGLGDIHRISRSQSFEHGYNPRLVAYNGLGFSYRKDYYHLYDSGNFDMLERLREFFARVERVVDLGYYTMKDGTVVDLRNPDAADMIGSILQGNIDVMDKYFFNYWYLYSHMYVADVGFNDVEVVPHAFLNLETVVRDPLFYSLHKRILDVFYRFKDSLGPYQREELSFPGVYIKDVKVSEMVTYFDLFDYDVTNLINGKMRFVDGEFKWEKTLLARQMRLNHKPFNFEITVESDKAQKVYVRVFLAPKHNELGQIIPLNENRLNFFSFDKFSYELSAGLNTIKRNPADYKFTSPDSLTYTEMYHYIKLAYEGKYEFHLNMSYPHFSFPNRLMLPRGWAQGMPMQLFFMVTLDDDDHEQFDYTFSCGLGSGRRWFDKKSLAYPFDREIDEHDFYVPNMYFKDVMIYHQDNLKFYRQHNYTNYGHFDYKYFENYYTKGLMN</sequence>
<proteinExistence type="predicted"/>
<keyword evidence="6" id="KW-1185">Reference proteome</keyword>
<dbReference type="Gene3D" id="1.10.1280.10">
    <property type="entry name" value="Di-copper center containing domain from catechol oxidase"/>
    <property type="match status" value="1"/>
</dbReference>